<dbReference type="InterPro" id="IPR000620">
    <property type="entry name" value="EamA_dom"/>
</dbReference>
<keyword evidence="1" id="KW-1133">Transmembrane helix</keyword>
<evidence type="ECO:0000259" key="2">
    <source>
        <dbReference type="Pfam" id="PF00892"/>
    </source>
</evidence>
<proteinExistence type="predicted"/>
<keyword evidence="1" id="KW-0472">Membrane</keyword>
<dbReference type="AlphaFoldDB" id="A0A7W8HJ37"/>
<dbReference type="Proteomes" id="UP000532440">
    <property type="component" value="Unassembled WGS sequence"/>
</dbReference>
<dbReference type="EMBL" id="JACHGB010000004">
    <property type="protein sequence ID" value="MBB5272346.1"/>
    <property type="molecule type" value="Genomic_DNA"/>
</dbReference>
<sequence>MSALPAAVAAPAAHPARGILLMVATVCSFATMEAIVKWLSQSYPVPMITWARYLVQVLLMLVVFWPRMGPRILVTRRPGMQVLRGALLGVASLTFFTGLAGIPLAEATAISSIGPILVTVFAVLLLGEKAPAGTAWALAASFCGVLLIVRPGSSVFAWSALWPLASAFCYAGYQLLTRRLAGVDDGNATLLLGALVATGALSLMVPFHWATPRNLIDLGLLVATGAIGALGHFTLVRALESAPATLLAPFSYLHLVVSLFLGLLVFGTFPDGIALAGIGLIVASGIVMLVRSRRAVDPVED</sequence>
<gene>
    <name evidence="3" type="ORF">HNQ70_002360</name>
</gene>
<feature type="transmembrane region" description="Helical" evidence="1">
    <location>
        <begin position="215"/>
        <end position="235"/>
    </location>
</feature>
<dbReference type="GO" id="GO:0016020">
    <property type="term" value="C:membrane"/>
    <property type="evidence" value="ECO:0007669"/>
    <property type="project" value="InterPro"/>
</dbReference>
<feature type="transmembrane region" description="Helical" evidence="1">
    <location>
        <begin position="85"/>
        <end position="102"/>
    </location>
</feature>
<dbReference type="InterPro" id="IPR037185">
    <property type="entry name" value="EmrE-like"/>
</dbReference>
<dbReference type="PANTHER" id="PTHR22911">
    <property type="entry name" value="ACYL-MALONYL CONDENSING ENZYME-RELATED"/>
    <property type="match status" value="1"/>
</dbReference>
<evidence type="ECO:0000256" key="1">
    <source>
        <dbReference type="SAM" id="Phobius"/>
    </source>
</evidence>
<feature type="transmembrane region" description="Helical" evidence="1">
    <location>
        <begin position="155"/>
        <end position="176"/>
    </location>
</feature>
<evidence type="ECO:0000313" key="4">
    <source>
        <dbReference type="Proteomes" id="UP000532440"/>
    </source>
</evidence>
<reference evidence="3 4" key="1">
    <citation type="submission" date="2020-08" db="EMBL/GenBank/DDBJ databases">
        <title>Genomic Encyclopedia of Type Strains, Phase IV (KMG-IV): sequencing the most valuable type-strain genomes for metagenomic binning, comparative biology and taxonomic classification.</title>
        <authorList>
            <person name="Goeker M."/>
        </authorList>
    </citation>
    <scope>NUCLEOTIDE SEQUENCE [LARGE SCALE GENOMIC DNA]</scope>
    <source>
        <strain evidence="3 4">DSM 29781</strain>
    </source>
</reference>
<feature type="transmembrane region" description="Helical" evidence="1">
    <location>
        <begin position="47"/>
        <end position="65"/>
    </location>
</feature>
<organism evidence="3 4">
    <name type="scientific">Quisquiliibacterium transsilvanicum</name>
    <dbReference type="NCBI Taxonomy" id="1549638"/>
    <lineage>
        <taxon>Bacteria</taxon>
        <taxon>Pseudomonadati</taxon>
        <taxon>Pseudomonadota</taxon>
        <taxon>Betaproteobacteria</taxon>
        <taxon>Burkholderiales</taxon>
        <taxon>Burkholderiaceae</taxon>
        <taxon>Quisquiliibacterium</taxon>
    </lineage>
</organism>
<keyword evidence="4" id="KW-1185">Reference proteome</keyword>
<protein>
    <submittedName>
        <fullName evidence="3">Drug/metabolite transporter (DMT)-like permease</fullName>
    </submittedName>
</protein>
<dbReference type="PANTHER" id="PTHR22911:SF103">
    <property type="entry name" value="BLR2811 PROTEIN"/>
    <property type="match status" value="1"/>
</dbReference>
<feature type="transmembrane region" description="Helical" evidence="1">
    <location>
        <begin position="188"/>
        <end position="209"/>
    </location>
</feature>
<comment type="caution">
    <text evidence="3">The sequence shown here is derived from an EMBL/GenBank/DDBJ whole genome shotgun (WGS) entry which is preliminary data.</text>
</comment>
<name>A0A7W8HJ37_9BURK</name>
<feature type="domain" description="EamA" evidence="2">
    <location>
        <begin position="17"/>
        <end position="149"/>
    </location>
</feature>
<feature type="domain" description="EamA" evidence="2">
    <location>
        <begin position="158"/>
        <end position="288"/>
    </location>
</feature>
<feature type="transmembrane region" description="Helical" evidence="1">
    <location>
        <begin position="108"/>
        <end position="126"/>
    </location>
</feature>
<dbReference type="SUPFAM" id="SSF103481">
    <property type="entry name" value="Multidrug resistance efflux transporter EmrE"/>
    <property type="match status" value="2"/>
</dbReference>
<feature type="transmembrane region" description="Helical" evidence="1">
    <location>
        <begin position="272"/>
        <end position="290"/>
    </location>
</feature>
<feature type="transmembrane region" description="Helical" evidence="1">
    <location>
        <begin position="133"/>
        <end position="149"/>
    </location>
</feature>
<feature type="transmembrane region" description="Helical" evidence="1">
    <location>
        <begin position="247"/>
        <end position="266"/>
    </location>
</feature>
<dbReference type="Pfam" id="PF00892">
    <property type="entry name" value="EamA"/>
    <property type="match status" value="2"/>
</dbReference>
<accession>A0A7W8HJ37</accession>
<evidence type="ECO:0000313" key="3">
    <source>
        <dbReference type="EMBL" id="MBB5272346.1"/>
    </source>
</evidence>
<dbReference type="RefSeq" id="WP_183967659.1">
    <property type="nucleotide sequence ID" value="NZ_BAABEW010000025.1"/>
</dbReference>
<keyword evidence="1" id="KW-0812">Transmembrane</keyword>